<feature type="transmembrane region" description="Helical" evidence="1">
    <location>
        <begin position="6"/>
        <end position="27"/>
    </location>
</feature>
<name>A0AAJ2KV45_ALKPS</name>
<organism evidence="2 3">
    <name type="scientific">Alkalihalophilus pseudofirmus</name>
    <name type="common">Bacillus pseudofirmus</name>
    <dbReference type="NCBI Taxonomy" id="79885"/>
    <lineage>
        <taxon>Bacteria</taxon>
        <taxon>Bacillati</taxon>
        <taxon>Bacillota</taxon>
        <taxon>Bacilli</taxon>
        <taxon>Bacillales</taxon>
        <taxon>Bacillaceae</taxon>
        <taxon>Alkalihalophilus</taxon>
    </lineage>
</organism>
<comment type="caution">
    <text evidence="2">The sequence shown here is derived from an EMBL/GenBank/DDBJ whole genome shotgun (WGS) entry which is preliminary data.</text>
</comment>
<dbReference type="EMBL" id="JAWJAY010000001">
    <property type="protein sequence ID" value="MDV2884408.1"/>
    <property type="molecule type" value="Genomic_DNA"/>
</dbReference>
<evidence type="ECO:0000313" key="3">
    <source>
        <dbReference type="Proteomes" id="UP001285636"/>
    </source>
</evidence>
<protein>
    <submittedName>
        <fullName evidence="2">Uncharacterized protein</fullName>
    </submittedName>
</protein>
<keyword evidence="1" id="KW-0472">Membrane</keyword>
<keyword evidence="1" id="KW-0812">Transmembrane</keyword>
<dbReference type="Proteomes" id="UP001285636">
    <property type="component" value="Unassembled WGS sequence"/>
</dbReference>
<evidence type="ECO:0000256" key="1">
    <source>
        <dbReference type="SAM" id="Phobius"/>
    </source>
</evidence>
<gene>
    <name evidence="2" type="ORF">RYX45_04395</name>
</gene>
<keyword evidence="1" id="KW-1133">Transmembrane helix</keyword>
<proteinExistence type="predicted"/>
<dbReference type="RefSeq" id="WP_012958580.1">
    <property type="nucleotide sequence ID" value="NZ_CP117835.1"/>
</dbReference>
<evidence type="ECO:0000313" key="2">
    <source>
        <dbReference type="EMBL" id="MDV2884408.1"/>
    </source>
</evidence>
<reference evidence="2" key="1">
    <citation type="submission" date="2023-10" db="EMBL/GenBank/DDBJ databases">
        <title>Screening of Alkalihalophilus pseudofirmusBZ-TG-HK211 and Its Alleviation of Salt Stress on Rapeseed Growth.</title>
        <authorList>
            <person name="Zhao B."/>
            <person name="Guo T."/>
        </authorList>
    </citation>
    <scope>NUCLEOTIDE SEQUENCE</scope>
    <source>
        <strain evidence="2">BZ-TG-HK211</strain>
    </source>
</reference>
<dbReference type="AlphaFoldDB" id="A0AAJ2KV45"/>
<accession>A0AAJ2KV45</accession>
<sequence>MEEGLILVLFAMLFFLLTGVFGGIGIYQALHNQKKKATWFLIIGFICIITFIIFTFLGAMH</sequence>
<feature type="transmembrane region" description="Helical" evidence="1">
    <location>
        <begin position="39"/>
        <end position="60"/>
    </location>
</feature>